<dbReference type="PROSITE" id="PS50914">
    <property type="entry name" value="BON"/>
    <property type="match status" value="1"/>
</dbReference>
<feature type="transmembrane region" description="Helical" evidence="6">
    <location>
        <begin position="140"/>
        <end position="165"/>
    </location>
</feature>
<dbReference type="Gene3D" id="3.30.70.100">
    <property type="match status" value="1"/>
</dbReference>
<dbReference type="Proteomes" id="UP000024942">
    <property type="component" value="Unassembled WGS sequence"/>
</dbReference>
<dbReference type="eggNOG" id="COG0668">
    <property type="taxonomic scope" value="Bacteria"/>
</dbReference>
<sequence length="457" mass="49562">MAIMTKRLTHLLAGLCLLAIMPTLQTHAQAPVEQPAPQIVQTASDAPSDNAIESRIVAIFSEIDSLKRVEVDVSEGVVTLSGGVSNSAAANRAIDIAGRLVGVVTVEDKIDRTLDIEGNVSPLVDTFHARLKSYYRALPLLGLGLALFLIISLLGHLLASWMWLWRRLLRNVFLAELVSQAVRVIAIGIALVLALSLVGATALMGTLLGGIGVLGIAVGFAVRDSLENYISSIMLSLRQPFRANEHVVIGDQEGKVVRLTSRATVLMTLDGNHLRIPNAVVFKAVILNYSRNPERRFEFDLGVDAEDDPIAAMNLGLDTLDTLPFVLKQPDASAFIQTVGDSNIVLRFQGWVNQNQTDFNKARGLAISATKDALETGGFTLPEPIYRLRFDGPVDAAKVVQDMGGTTTERRKPERPTLPTGSDALSVAPDDHIEKKVDEERAETKETDLLDSDRPVE</sequence>
<gene>
    <name evidence="10" type="ORF">HOC_14288</name>
</gene>
<dbReference type="PATRIC" id="fig|1280953.3.peg.2872"/>
<keyword evidence="5 6" id="KW-0472">Membrane</keyword>
<keyword evidence="4 6" id="KW-1133">Transmembrane helix</keyword>
<dbReference type="SUPFAM" id="SSF50182">
    <property type="entry name" value="Sm-like ribonucleoproteins"/>
    <property type="match status" value="1"/>
</dbReference>
<dbReference type="SUPFAM" id="SSF82689">
    <property type="entry name" value="Mechanosensitive channel protein MscS (YggB), C-terminal domain"/>
    <property type="match status" value="1"/>
</dbReference>
<evidence type="ECO:0000313" key="11">
    <source>
        <dbReference type="Proteomes" id="UP000024942"/>
    </source>
</evidence>
<dbReference type="GO" id="GO:0005886">
    <property type="term" value="C:plasma membrane"/>
    <property type="evidence" value="ECO:0007669"/>
    <property type="project" value="UniProtKB-SubCell"/>
</dbReference>
<dbReference type="InterPro" id="IPR045275">
    <property type="entry name" value="MscS_archaea/bacteria_type"/>
</dbReference>
<proteinExistence type="inferred from homology"/>
<keyword evidence="3 6" id="KW-0812">Transmembrane</keyword>
<evidence type="ECO:0000256" key="1">
    <source>
        <dbReference type="ARBA" id="ARBA00004651"/>
    </source>
</evidence>
<protein>
    <recommendedName>
        <fullName evidence="6">Small-conductance mechanosensitive channel</fullName>
    </recommendedName>
</protein>
<evidence type="ECO:0000256" key="3">
    <source>
        <dbReference type="ARBA" id="ARBA00022692"/>
    </source>
</evidence>
<evidence type="ECO:0000256" key="6">
    <source>
        <dbReference type="RuleBase" id="RU369025"/>
    </source>
</evidence>
<dbReference type="STRING" id="1280953.HOC_14288"/>
<reference evidence="10 11" key="1">
    <citation type="journal article" date="2014" name="Antonie Van Leeuwenhoek">
        <title>Hyphomonas beringensis sp. nov. and Hyphomonas chukchiensis sp. nov., isolated from surface seawater of the Bering Sea and Chukchi Sea.</title>
        <authorList>
            <person name="Li C."/>
            <person name="Lai Q."/>
            <person name="Li G."/>
            <person name="Dong C."/>
            <person name="Wang J."/>
            <person name="Liao Y."/>
            <person name="Shao Z."/>
        </authorList>
    </citation>
    <scope>NUCLEOTIDE SEQUENCE [LARGE SCALE GENOMIC DNA]</scope>
    <source>
        <strain evidence="10 11">SCH89</strain>
    </source>
</reference>
<feature type="chain" id="PRO_5001577976" description="Small-conductance mechanosensitive channel" evidence="8">
    <location>
        <begin position="29"/>
        <end position="457"/>
    </location>
</feature>
<keyword evidence="6" id="KW-0407">Ion channel</keyword>
<dbReference type="Pfam" id="PF00924">
    <property type="entry name" value="MS_channel_2nd"/>
    <property type="match status" value="1"/>
</dbReference>
<evidence type="ECO:0000256" key="2">
    <source>
        <dbReference type="ARBA" id="ARBA00022475"/>
    </source>
</evidence>
<dbReference type="Gene3D" id="3.30.1340.30">
    <property type="match status" value="1"/>
</dbReference>
<dbReference type="Gene3D" id="2.30.30.60">
    <property type="match status" value="1"/>
</dbReference>
<feature type="domain" description="BON" evidence="9">
    <location>
        <begin position="48"/>
        <end position="114"/>
    </location>
</feature>
<evidence type="ECO:0000256" key="7">
    <source>
        <dbReference type="SAM" id="MobiDB-lite"/>
    </source>
</evidence>
<dbReference type="PANTHER" id="PTHR30221">
    <property type="entry name" value="SMALL-CONDUCTANCE MECHANOSENSITIVE CHANNEL"/>
    <property type="match status" value="1"/>
</dbReference>
<keyword evidence="6" id="KW-0813">Transport</keyword>
<dbReference type="eggNOG" id="COG2823">
    <property type="taxonomic scope" value="Bacteria"/>
</dbReference>
<keyword evidence="2" id="KW-1003">Cell membrane</keyword>
<keyword evidence="6" id="KW-0997">Cell inner membrane</keyword>
<dbReference type="InterPro" id="IPR007055">
    <property type="entry name" value="BON_dom"/>
</dbReference>
<comment type="function">
    <text evidence="6">Mechanosensitive channel that participates in the regulation of osmotic pressure changes within the cell, opening in response to stretch forces in the membrane lipid bilayer, without the need for other proteins. Contributes to normal resistance to hypoosmotic shock. Forms an ion channel of 1.0 nanosiemens conductance with a slight preference for anions.</text>
</comment>
<evidence type="ECO:0000256" key="4">
    <source>
        <dbReference type="ARBA" id="ARBA00022989"/>
    </source>
</evidence>
<comment type="caution">
    <text evidence="6">Lacks conserved residue(s) required for the propagation of feature annotation.</text>
</comment>
<dbReference type="InterPro" id="IPR011066">
    <property type="entry name" value="MscS_channel_C_sf"/>
</dbReference>
<accession>A0A059G515</accession>
<feature type="signal peptide" evidence="8">
    <location>
        <begin position="1"/>
        <end position="28"/>
    </location>
</feature>
<dbReference type="EMBL" id="ARYL01000023">
    <property type="protein sequence ID" value="KDA01695.1"/>
    <property type="molecule type" value="Genomic_DNA"/>
</dbReference>
<dbReference type="AlphaFoldDB" id="A0A059G515"/>
<keyword evidence="11" id="KW-1185">Reference proteome</keyword>
<organism evidence="10 11">
    <name type="scientific">Hyphomonas oceanitis SCH89</name>
    <dbReference type="NCBI Taxonomy" id="1280953"/>
    <lineage>
        <taxon>Bacteria</taxon>
        <taxon>Pseudomonadati</taxon>
        <taxon>Pseudomonadota</taxon>
        <taxon>Alphaproteobacteria</taxon>
        <taxon>Hyphomonadales</taxon>
        <taxon>Hyphomonadaceae</taxon>
        <taxon>Hyphomonas</taxon>
    </lineage>
</organism>
<evidence type="ECO:0000313" key="10">
    <source>
        <dbReference type="EMBL" id="KDA01695.1"/>
    </source>
</evidence>
<dbReference type="GO" id="GO:0008381">
    <property type="term" value="F:mechanosensitive monoatomic ion channel activity"/>
    <property type="evidence" value="ECO:0007669"/>
    <property type="project" value="InterPro"/>
</dbReference>
<dbReference type="Pfam" id="PF04972">
    <property type="entry name" value="BON"/>
    <property type="match status" value="1"/>
</dbReference>
<keyword evidence="8" id="KW-0732">Signal</keyword>
<evidence type="ECO:0000259" key="9">
    <source>
        <dbReference type="PROSITE" id="PS50914"/>
    </source>
</evidence>
<feature type="transmembrane region" description="Helical" evidence="6">
    <location>
        <begin position="203"/>
        <end position="222"/>
    </location>
</feature>
<evidence type="ECO:0000256" key="5">
    <source>
        <dbReference type="ARBA" id="ARBA00023136"/>
    </source>
</evidence>
<evidence type="ECO:0000256" key="8">
    <source>
        <dbReference type="SAM" id="SignalP"/>
    </source>
</evidence>
<comment type="caution">
    <text evidence="10">The sequence shown here is derived from an EMBL/GenBank/DDBJ whole genome shotgun (WGS) entry which is preliminary data.</text>
</comment>
<dbReference type="InterPro" id="IPR010920">
    <property type="entry name" value="LSM_dom_sf"/>
</dbReference>
<comment type="subcellular location">
    <subcellularLocation>
        <location evidence="6">Cell inner membrane</location>
        <topology evidence="6">Multi-pass membrane protein</topology>
    </subcellularLocation>
    <subcellularLocation>
        <location evidence="1">Cell membrane</location>
        <topology evidence="1">Multi-pass membrane protein</topology>
    </subcellularLocation>
</comment>
<dbReference type="PANTHER" id="PTHR30221:SF1">
    <property type="entry name" value="SMALL-CONDUCTANCE MECHANOSENSITIVE CHANNEL"/>
    <property type="match status" value="1"/>
</dbReference>
<comment type="subunit">
    <text evidence="6">Homoheptamer.</text>
</comment>
<feature type="region of interest" description="Disordered" evidence="7">
    <location>
        <begin position="402"/>
        <end position="457"/>
    </location>
</feature>
<feature type="compositionally biased region" description="Basic and acidic residues" evidence="7">
    <location>
        <begin position="429"/>
        <end position="457"/>
    </location>
</feature>
<name>A0A059G515_9PROT</name>
<dbReference type="Gene3D" id="1.10.287.1260">
    <property type="match status" value="1"/>
</dbReference>
<feature type="transmembrane region" description="Helical" evidence="6">
    <location>
        <begin position="177"/>
        <end position="197"/>
    </location>
</feature>
<comment type="similarity">
    <text evidence="6">Belongs to the MscS (TC 1.A.23) family.</text>
</comment>
<dbReference type="InterPro" id="IPR006685">
    <property type="entry name" value="MscS_channel_2nd"/>
</dbReference>
<dbReference type="InterPro" id="IPR023408">
    <property type="entry name" value="MscS_beta-dom_sf"/>
</dbReference>
<keyword evidence="6" id="KW-0406">Ion transport</keyword>